<dbReference type="AlphaFoldDB" id="A0A1M5SN19"/>
<evidence type="ECO:0000256" key="1">
    <source>
        <dbReference type="SAM" id="Coils"/>
    </source>
</evidence>
<evidence type="ECO:0000313" key="2">
    <source>
        <dbReference type="EMBL" id="SHH39969.1"/>
    </source>
</evidence>
<dbReference type="STRING" id="1123380.SAMN02745199_0974"/>
<gene>
    <name evidence="2" type="ORF">SAMN02745199_0974</name>
</gene>
<dbReference type="InterPro" id="IPR022285">
    <property type="entry name" value="CHP03879_regulat_dom_put"/>
</dbReference>
<dbReference type="Proteomes" id="UP000242592">
    <property type="component" value="Unassembled WGS sequence"/>
</dbReference>
<dbReference type="NCBIfam" id="TIGR03879">
    <property type="entry name" value="near_KaiC_dom"/>
    <property type="match status" value="1"/>
</dbReference>
<feature type="coiled-coil region" evidence="1">
    <location>
        <begin position="102"/>
        <end position="136"/>
    </location>
</feature>
<sequence>MIPLNPIGRQEIHKLESILLFTTLFRKEVLALIKDPSERLTWVDSLAVASGAIAREKAGMRITEIAEELGRTEQTIRKHLKGESKAGQLVKETYDLIKSGKINDIQVDFSMLIEENNKLKEENIRLKNLLKEIYNKIDEILD</sequence>
<dbReference type="PANTHER" id="PTHR40727">
    <property type="entry name" value="TRANSCRIPTION REGULATOR, ENCODED NEXT TO RECA SUPERFAMILY ATPASE-RELATED"/>
    <property type="match status" value="1"/>
</dbReference>
<evidence type="ECO:0000313" key="3">
    <source>
        <dbReference type="Proteomes" id="UP000242592"/>
    </source>
</evidence>
<dbReference type="EMBL" id="FQXN01000003">
    <property type="protein sequence ID" value="SHH39969.1"/>
    <property type="molecule type" value="Genomic_DNA"/>
</dbReference>
<name>A0A1M5SN19_9BACT</name>
<keyword evidence="1" id="KW-0175">Coiled coil</keyword>
<organism evidence="2 3">
    <name type="scientific">Thermosipho atlanticus DSM 15807</name>
    <dbReference type="NCBI Taxonomy" id="1123380"/>
    <lineage>
        <taxon>Bacteria</taxon>
        <taxon>Thermotogati</taxon>
        <taxon>Thermotogota</taxon>
        <taxon>Thermotogae</taxon>
        <taxon>Thermotogales</taxon>
        <taxon>Fervidobacteriaceae</taxon>
        <taxon>Thermosipho</taxon>
    </lineage>
</organism>
<accession>A0A1M5SN19</accession>
<dbReference type="OrthoDB" id="37839at2"/>
<proteinExistence type="predicted"/>
<dbReference type="PANTHER" id="PTHR40727:SF1">
    <property type="entry name" value="BACTERIO-OPSIN ACTIVATOR"/>
    <property type="match status" value="1"/>
</dbReference>
<reference evidence="3" key="1">
    <citation type="submission" date="2016-11" db="EMBL/GenBank/DDBJ databases">
        <authorList>
            <person name="Varghese N."/>
            <person name="Submissions S."/>
        </authorList>
    </citation>
    <scope>NUCLEOTIDE SEQUENCE [LARGE SCALE GENOMIC DNA]</scope>
    <source>
        <strain evidence="3">DSM 15807</strain>
    </source>
</reference>
<keyword evidence="3" id="KW-1185">Reference proteome</keyword>
<protein>
    <submittedName>
        <fullName evidence="2">Uncharacterized protein</fullName>
    </submittedName>
</protein>
<dbReference type="RefSeq" id="WP_073072847.1">
    <property type="nucleotide sequence ID" value="NZ_FQXN01000003.1"/>
</dbReference>